<feature type="region of interest" description="Disordered" evidence="1">
    <location>
        <begin position="233"/>
        <end position="259"/>
    </location>
</feature>
<proteinExistence type="predicted"/>
<evidence type="ECO:0000313" key="3">
    <source>
        <dbReference type="EMBL" id="GAA3777261.1"/>
    </source>
</evidence>
<evidence type="ECO:0000313" key="4">
    <source>
        <dbReference type="Proteomes" id="UP001501009"/>
    </source>
</evidence>
<dbReference type="PANTHER" id="PTHR15020">
    <property type="entry name" value="FLAVIN REDUCTASE-RELATED"/>
    <property type="match status" value="1"/>
</dbReference>
<dbReference type="SUPFAM" id="SSF51735">
    <property type="entry name" value="NAD(P)-binding Rossmann-fold domains"/>
    <property type="match status" value="1"/>
</dbReference>
<organism evidence="3 4">
    <name type="scientific">Streptomyces coacervatus</name>
    <dbReference type="NCBI Taxonomy" id="647381"/>
    <lineage>
        <taxon>Bacteria</taxon>
        <taxon>Bacillati</taxon>
        <taxon>Actinomycetota</taxon>
        <taxon>Actinomycetes</taxon>
        <taxon>Kitasatosporales</taxon>
        <taxon>Streptomycetaceae</taxon>
        <taxon>Streptomyces</taxon>
    </lineage>
</organism>
<sequence length="259" mass="27600">MTTAPMTVLVVGATGSIGRLVVAESVAQGHTTRALVRDAGKARRLLPAETQLAVGDVTQPDTLPGAVADVDAIVLTHGSMSSPETVDYGGVRNVLAAVHEQKPRIVLMTAIGVTARSSAYNHLLEWKRRSERLVRVSGLPYTIVRPGWFDMNCPDEQRPVFLQGDTRRSGSPADGAVSRRRIAQVLVAAVTAPEAARRTFELIAEHGPAPGDLTQLFAALDEDAPGALDAVRDEANMPPAQEPQRVRDDLDALRTPAGP</sequence>
<evidence type="ECO:0000259" key="2">
    <source>
        <dbReference type="Pfam" id="PF13460"/>
    </source>
</evidence>
<dbReference type="PANTHER" id="PTHR15020:SF11">
    <property type="entry name" value="OS06G0360300 PROTEIN"/>
    <property type="match status" value="1"/>
</dbReference>
<dbReference type="InterPro" id="IPR016040">
    <property type="entry name" value="NAD(P)-bd_dom"/>
</dbReference>
<dbReference type="CDD" id="cd05243">
    <property type="entry name" value="SDR_a5"/>
    <property type="match status" value="1"/>
</dbReference>
<dbReference type="InterPro" id="IPR036291">
    <property type="entry name" value="NAD(P)-bd_dom_sf"/>
</dbReference>
<comment type="caution">
    <text evidence="3">The sequence shown here is derived from an EMBL/GenBank/DDBJ whole genome shotgun (WGS) entry which is preliminary data.</text>
</comment>
<protein>
    <submittedName>
        <fullName evidence="3">SDR family oxidoreductase</fullName>
    </submittedName>
</protein>
<feature type="domain" description="NAD(P)-binding" evidence="2">
    <location>
        <begin position="12"/>
        <end position="193"/>
    </location>
</feature>
<gene>
    <name evidence="3" type="ORF">GCM10022403_010050</name>
</gene>
<dbReference type="RefSeq" id="WP_275774490.1">
    <property type="nucleotide sequence ID" value="NZ_BAABDE010000005.1"/>
</dbReference>
<keyword evidence="4" id="KW-1185">Reference proteome</keyword>
<reference evidence="4" key="1">
    <citation type="journal article" date="2019" name="Int. J. Syst. Evol. Microbiol.">
        <title>The Global Catalogue of Microorganisms (GCM) 10K type strain sequencing project: providing services to taxonomists for standard genome sequencing and annotation.</title>
        <authorList>
            <consortium name="The Broad Institute Genomics Platform"/>
            <consortium name="The Broad Institute Genome Sequencing Center for Infectious Disease"/>
            <person name="Wu L."/>
            <person name="Ma J."/>
        </authorList>
    </citation>
    <scope>NUCLEOTIDE SEQUENCE [LARGE SCALE GENOMIC DNA]</scope>
    <source>
        <strain evidence="4">JCM 17138</strain>
    </source>
</reference>
<dbReference type="EMBL" id="BAABDE010000005">
    <property type="protein sequence ID" value="GAA3777261.1"/>
    <property type="molecule type" value="Genomic_DNA"/>
</dbReference>
<dbReference type="Gene3D" id="3.40.50.720">
    <property type="entry name" value="NAD(P)-binding Rossmann-like Domain"/>
    <property type="match status" value="1"/>
</dbReference>
<dbReference type="Pfam" id="PF13460">
    <property type="entry name" value="NAD_binding_10"/>
    <property type="match status" value="1"/>
</dbReference>
<name>A0ABP7GYJ6_9ACTN</name>
<accession>A0ABP7GYJ6</accession>
<dbReference type="Proteomes" id="UP001501009">
    <property type="component" value="Unassembled WGS sequence"/>
</dbReference>
<evidence type="ECO:0000256" key="1">
    <source>
        <dbReference type="SAM" id="MobiDB-lite"/>
    </source>
</evidence>